<accession>A0A9W9YDB7</accession>
<keyword evidence="2 6" id="KW-0812">Transmembrane</keyword>
<evidence type="ECO:0000256" key="4">
    <source>
        <dbReference type="ARBA" id="ARBA00023136"/>
    </source>
</evidence>
<feature type="transmembrane region" description="Helical" evidence="6">
    <location>
        <begin position="224"/>
        <end position="253"/>
    </location>
</feature>
<feature type="transmembrane region" description="Helical" evidence="6">
    <location>
        <begin position="88"/>
        <end position="109"/>
    </location>
</feature>
<feature type="transmembrane region" description="Helical" evidence="6">
    <location>
        <begin position="183"/>
        <end position="204"/>
    </location>
</feature>
<keyword evidence="3 6" id="KW-1133">Transmembrane helix</keyword>
<dbReference type="GO" id="GO:0051606">
    <property type="term" value="P:detection of stimulus"/>
    <property type="evidence" value="ECO:0007669"/>
    <property type="project" value="UniProtKB-ARBA"/>
</dbReference>
<comment type="caution">
    <text evidence="7">The sequence shown here is derived from an EMBL/GenBank/DDBJ whole genome shotgun (WGS) entry which is preliminary data.</text>
</comment>
<keyword evidence="5" id="KW-0675">Receptor</keyword>
<dbReference type="OrthoDB" id="5971935at2759"/>
<evidence type="ECO:0000313" key="7">
    <source>
        <dbReference type="EMBL" id="KAJ7331651.1"/>
    </source>
</evidence>
<protein>
    <recommendedName>
        <fullName evidence="9">Gustatory receptor</fullName>
    </recommendedName>
</protein>
<dbReference type="GO" id="GO:0038023">
    <property type="term" value="F:signaling receptor activity"/>
    <property type="evidence" value="ECO:0007669"/>
    <property type="project" value="UniProtKB-ARBA"/>
</dbReference>
<proteinExistence type="predicted"/>
<organism evidence="7 8">
    <name type="scientific">Desmophyllum pertusum</name>
    <dbReference type="NCBI Taxonomy" id="174260"/>
    <lineage>
        <taxon>Eukaryota</taxon>
        <taxon>Metazoa</taxon>
        <taxon>Cnidaria</taxon>
        <taxon>Anthozoa</taxon>
        <taxon>Hexacorallia</taxon>
        <taxon>Scleractinia</taxon>
        <taxon>Caryophylliina</taxon>
        <taxon>Caryophylliidae</taxon>
        <taxon>Desmophyllum</taxon>
    </lineage>
</organism>
<name>A0A9W9YDB7_9CNID</name>
<keyword evidence="8" id="KW-1185">Reference proteome</keyword>
<dbReference type="EMBL" id="MU827788">
    <property type="protein sequence ID" value="KAJ7331651.1"/>
    <property type="molecule type" value="Genomic_DNA"/>
</dbReference>
<comment type="subcellular location">
    <subcellularLocation>
        <location evidence="1">Membrane</location>
        <topology evidence="1">Multi-pass membrane protein</topology>
    </subcellularLocation>
</comment>
<dbReference type="PANTHER" id="PTHR21421">
    <property type="entry name" value="GUSTATORY RECEPTOR"/>
    <property type="match status" value="1"/>
</dbReference>
<evidence type="ECO:0000313" key="8">
    <source>
        <dbReference type="Proteomes" id="UP001163046"/>
    </source>
</evidence>
<evidence type="ECO:0000256" key="1">
    <source>
        <dbReference type="ARBA" id="ARBA00004141"/>
    </source>
</evidence>
<keyword evidence="4 6" id="KW-0472">Membrane</keyword>
<evidence type="ECO:0000256" key="2">
    <source>
        <dbReference type="ARBA" id="ARBA00022692"/>
    </source>
</evidence>
<evidence type="ECO:0000256" key="5">
    <source>
        <dbReference type="ARBA" id="ARBA00023170"/>
    </source>
</evidence>
<feature type="transmembrane region" description="Helical" evidence="6">
    <location>
        <begin position="324"/>
        <end position="346"/>
    </location>
</feature>
<dbReference type="AlphaFoldDB" id="A0A9W9YDB7"/>
<reference evidence="7" key="1">
    <citation type="submission" date="2023-01" db="EMBL/GenBank/DDBJ databases">
        <title>Genome assembly of the deep-sea coral Lophelia pertusa.</title>
        <authorList>
            <person name="Herrera S."/>
            <person name="Cordes E."/>
        </authorList>
    </citation>
    <scope>NUCLEOTIDE SEQUENCE</scope>
    <source>
        <strain evidence="7">USNM1676648</strain>
        <tissue evidence="7">Polyp</tissue>
    </source>
</reference>
<gene>
    <name evidence="7" type="ORF">OS493_019243</name>
</gene>
<sequence>MPSQVTPTETGVHRDHEMPSKVSVQPTMNEVSVVEDSIPHQGNVNEKLLKAIDEVYSPVLKLMKLFGTYFGDTSLKRLARTDSRCRKYIYLSHIYCGLVISGFWLNFVMGFFDIFYGNNVFLFLMFSLWCLLIALNCTICLVVLCVPFGDTRHSRFENFLRNLLAINSNVSLEKVKRKSRKGIIMFCFLFLTAVAGIMSTYLLLDLSVAAFKPWNQWFGLTIVSQVFLIIGCGAWFLPILFFYITCLILEALFDDDLHKRMSSSHSIPLDLAALKMEHHKLCEVVEFADKMLAPLIFEMVSLYLPLICLNFYKAVNLPEEGRIVFLVTNLVWLVVAGSILAIIMIFGSKVYEKIHSLQKILQTLPFSKEDEGKVLMFILDI</sequence>
<evidence type="ECO:0008006" key="9">
    <source>
        <dbReference type="Google" id="ProtNLM"/>
    </source>
</evidence>
<evidence type="ECO:0000256" key="6">
    <source>
        <dbReference type="SAM" id="Phobius"/>
    </source>
</evidence>
<dbReference type="PANTHER" id="PTHR21421:SF29">
    <property type="entry name" value="GUSTATORY RECEPTOR 5A FOR TREHALOSE-RELATED"/>
    <property type="match status" value="1"/>
</dbReference>
<dbReference type="GO" id="GO:0016020">
    <property type="term" value="C:membrane"/>
    <property type="evidence" value="ECO:0007669"/>
    <property type="project" value="UniProtKB-SubCell"/>
</dbReference>
<dbReference type="Proteomes" id="UP001163046">
    <property type="component" value="Unassembled WGS sequence"/>
</dbReference>
<dbReference type="GO" id="GO:0007606">
    <property type="term" value="P:sensory perception of chemical stimulus"/>
    <property type="evidence" value="ECO:0007669"/>
    <property type="project" value="TreeGrafter"/>
</dbReference>
<evidence type="ECO:0000256" key="3">
    <source>
        <dbReference type="ARBA" id="ARBA00022989"/>
    </source>
</evidence>
<feature type="transmembrane region" description="Helical" evidence="6">
    <location>
        <begin position="121"/>
        <end position="146"/>
    </location>
</feature>